<dbReference type="PANTHER" id="PTHR24104">
    <property type="entry name" value="E3 UBIQUITIN-PROTEIN LIGASE NHLRC1-RELATED"/>
    <property type="match status" value="1"/>
</dbReference>
<dbReference type="CDD" id="cd05819">
    <property type="entry name" value="NHL"/>
    <property type="match status" value="1"/>
</dbReference>
<dbReference type="Proteomes" id="UP000663845">
    <property type="component" value="Unassembled WGS sequence"/>
</dbReference>
<comment type="caution">
    <text evidence="5">The sequence shown here is derived from an EMBL/GenBank/DDBJ whole genome shotgun (WGS) entry which is preliminary data.</text>
</comment>
<dbReference type="AlphaFoldDB" id="A0A819KRU1"/>
<keyword evidence="1" id="KW-0677">Repeat</keyword>
<dbReference type="InterPro" id="IPR001258">
    <property type="entry name" value="NHL_repeat"/>
</dbReference>
<evidence type="ECO:0000256" key="1">
    <source>
        <dbReference type="ARBA" id="ARBA00022737"/>
    </source>
</evidence>
<name>A0A819KRU1_9BILA</name>
<sequence length="387" mass="43331">MNNRIEPDEPTIVNPNTARLRKLYDHFRKRKLIWIIFFIILIVVTIIVATITATVNKTKKEKISTTEIATTTTTPSPPSTTTTTTSDTNTKWKQSASTVAGGNGRGRELNQLSNPWGIYVDNDDQSIYIADVLNNRIVRWEFGSNNGEIVADGNGPGNEIDELHSPSDVVLDKEKKYLIICDQSNTRVVRWARRNSLVQYILIPYIACSGLAMDNNEDLYISDWVKHEVRRFQQGDKEGKVVAGGNNYGDQLNQLNKPMYIFVDGDYSIYIADNKNNRVMKWMKNAIEGILVAPGQVSNENSSSMSGPIGVIVDHTGNIYVSNDNNHQITRWSLGAIEGVPVVGEKEKGSGPTQLSHPFDLSFDQQGNLYVVDILNARIQKFDIDHD</sequence>
<keyword evidence="3" id="KW-0472">Membrane</keyword>
<dbReference type="EMBL" id="CAJNOG010000338">
    <property type="protein sequence ID" value="CAF1183499.1"/>
    <property type="molecule type" value="Genomic_DNA"/>
</dbReference>
<dbReference type="Pfam" id="PF01436">
    <property type="entry name" value="NHL"/>
    <property type="match status" value="1"/>
</dbReference>
<dbReference type="Gene3D" id="2.120.10.30">
    <property type="entry name" value="TolB, C-terminal domain"/>
    <property type="match status" value="2"/>
</dbReference>
<dbReference type="PANTHER" id="PTHR24104:SF52">
    <property type="entry name" value="GLYCOPROTEIN, PUTATIVE-RELATED"/>
    <property type="match status" value="1"/>
</dbReference>
<dbReference type="Proteomes" id="UP000663844">
    <property type="component" value="Unassembled WGS sequence"/>
</dbReference>
<protein>
    <recommendedName>
        <fullName evidence="7">NHL repeat containing protein</fullName>
    </recommendedName>
</protein>
<reference evidence="5" key="1">
    <citation type="submission" date="2021-02" db="EMBL/GenBank/DDBJ databases">
        <authorList>
            <person name="Nowell W R."/>
        </authorList>
    </citation>
    <scope>NUCLEOTIDE SEQUENCE</scope>
</reference>
<proteinExistence type="predicted"/>
<feature type="transmembrane region" description="Helical" evidence="3">
    <location>
        <begin position="32"/>
        <end position="55"/>
    </location>
</feature>
<dbReference type="InterPro" id="IPR011042">
    <property type="entry name" value="6-blade_b-propeller_TolB-like"/>
</dbReference>
<keyword evidence="3" id="KW-1133">Transmembrane helix</keyword>
<dbReference type="SUPFAM" id="SSF63829">
    <property type="entry name" value="Calcium-dependent phosphotriesterase"/>
    <property type="match status" value="1"/>
</dbReference>
<feature type="compositionally biased region" description="Low complexity" evidence="2">
    <location>
        <begin position="65"/>
        <end position="91"/>
    </location>
</feature>
<organism evidence="5 6">
    <name type="scientific">Adineta steineri</name>
    <dbReference type="NCBI Taxonomy" id="433720"/>
    <lineage>
        <taxon>Eukaryota</taxon>
        <taxon>Metazoa</taxon>
        <taxon>Spiralia</taxon>
        <taxon>Gnathifera</taxon>
        <taxon>Rotifera</taxon>
        <taxon>Eurotatoria</taxon>
        <taxon>Bdelloidea</taxon>
        <taxon>Adinetida</taxon>
        <taxon>Adinetidae</taxon>
        <taxon>Adineta</taxon>
    </lineage>
</organism>
<keyword evidence="3" id="KW-0812">Transmembrane</keyword>
<feature type="region of interest" description="Disordered" evidence="2">
    <location>
        <begin position="62"/>
        <end position="106"/>
    </location>
</feature>
<accession>A0A819KRU1</accession>
<gene>
    <name evidence="4" type="ORF">JYZ213_LOCUS25920</name>
    <name evidence="5" type="ORF">OXD698_LOCUS26838</name>
</gene>
<evidence type="ECO:0000313" key="5">
    <source>
        <dbReference type="EMBL" id="CAF3953535.1"/>
    </source>
</evidence>
<evidence type="ECO:0000313" key="6">
    <source>
        <dbReference type="Proteomes" id="UP000663844"/>
    </source>
</evidence>
<evidence type="ECO:0000256" key="3">
    <source>
        <dbReference type="SAM" id="Phobius"/>
    </source>
</evidence>
<dbReference type="EMBL" id="CAJOAZ010002718">
    <property type="protein sequence ID" value="CAF3953535.1"/>
    <property type="molecule type" value="Genomic_DNA"/>
</dbReference>
<dbReference type="InterPro" id="IPR050952">
    <property type="entry name" value="TRIM-NHL_E3_ligases"/>
</dbReference>
<evidence type="ECO:0008006" key="7">
    <source>
        <dbReference type="Google" id="ProtNLM"/>
    </source>
</evidence>
<evidence type="ECO:0000256" key="2">
    <source>
        <dbReference type="SAM" id="MobiDB-lite"/>
    </source>
</evidence>
<evidence type="ECO:0000313" key="4">
    <source>
        <dbReference type="EMBL" id="CAF1183499.1"/>
    </source>
</evidence>